<evidence type="ECO:0000259" key="10">
    <source>
        <dbReference type="Pfam" id="PF21088"/>
    </source>
</evidence>
<dbReference type="InterPro" id="IPR010920">
    <property type="entry name" value="LSM_dom_sf"/>
</dbReference>
<comment type="subcellular location">
    <subcellularLocation>
        <location evidence="1">Cell membrane</location>
        <topology evidence="1">Multi-pass membrane protein</topology>
    </subcellularLocation>
</comment>
<keyword evidence="12" id="KW-1185">Reference proteome</keyword>
<dbReference type="Gene3D" id="3.30.70.100">
    <property type="match status" value="1"/>
</dbReference>
<dbReference type="SUPFAM" id="SSF82689">
    <property type="entry name" value="Mechanosensitive channel protein MscS (YggB), C-terminal domain"/>
    <property type="match status" value="1"/>
</dbReference>
<dbReference type="EMBL" id="CP001013">
    <property type="protein sequence ID" value="ACB35326.1"/>
    <property type="molecule type" value="Genomic_DNA"/>
</dbReference>
<reference evidence="11 12" key="1">
    <citation type="submission" date="2008-03" db="EMBL/GenBank/DDBJ databases">
        <title>Complete sequence of Leptothrix cholodnii SP-6.</title>
        <authorList>
            <consortium name="US DOE Joint Genome Institute"/>
            <person name="Copeland A."/>
            <person name="Lucas S."/>
            <person name="Lapidus A."/>
            <person name="Glavina del Rio T."/>
            <person name="Dalin E."/>
            <person name="Tice H."/>
            <person name="Bruce D."/>
            <person name="Goodwin L."/>
            <person name="Pitluck S."/>
            <person name="Chertkov O."/>
            <person name="Brettin T."/>
            <person name="Detter J.C."/>
            <person name="Han C."/>
            <person name="Kuske C.R."/>
            <person name="Schmutz J."/>
            <person name="Larimer F."/>
            <person name="Land M."/>
            <person name="Hauser L."/>
            <person name="Kyrpides N."/>
            <person name="Lykidis A."/>
            <person name="Emerson D."/>
            <person name="Richardson P."/>
        </authorList>
    </citation>
    <scope>NUCLEOTIDE SEQUENCE [LARGE SCALE GENOMIC DNA]</scope>
    <source>
        <strain evidence="12">ATCC 51168 / LMG 8142 / SP-6</strain>
    </source>
</reference>
<accession>B1Y045</accession>
<name>B1Y045_LEPCP</name>
<feature type="transmembrane region" description="Helical" evidence="7">
    <location>
        <begin position="217"/>
        <end position="237"/>
    </location>
</feature>
<dbReference type="Proteomes" id="UP000001693">
    <property type="component" value="Chromosome"/>
</dbReference>
<dbReference type="AlphaFoldDB" id="B1Y045"/>
<dbReference type="InterPro" id="IPR049142">
    <property type="entry name" value="MS_channel_1st"/>
</dbReference>
<keyword evidence="4 7" id="KW-0812">Transmembrane</keyword>
<dbReference type="InterPro" id="IPR049278">
    <property type="entry name" value="MS_channel_C"/>
</dbReference>
<proteinExistence type="inferred from homology"/>
<dbReference type="Pfam" id="PF00924">
    <property type="entry name" value="MS_channel_2nd"/>
    <property type="match status" value="1"/>
</dbReference>
<feature type="transmembrane region" description="Helical" evidence="7">
    <location>
        <begin position="61"/>
        <end position="84"/>
    </location>
</feature>
<evidence type="ECO:0000313" key="12">
    <source>
        <dbReference type="Proteomes" id="UP000001693"/>
    </source>
</evidence>
<dbReference type="Gene3D" id="2.30.30.60">
    <property type="match status" value="1"/>
</dbReference>
<dbReference type="Pfam" id="PF21082">
    <property type="entry name" value="MS_channel_3rd"/>
    <property type="match status" value="1"/>
</dbReference>
<organism evidence="11 12">
    <name type="scientific">Leptothrix cholodnii (strain ATCC 51168 / LMG 8142 / SP-6)</name>
    <name type="common">Leptothrix discophora (strain SP-6)</name>
    <dbReference type="NCBI Taxonomy" id="395495"/>
    <lineage>
        <taxon>Bacteria</taxon>
        <taxon>Pseudomonadati</taxon>
        <taxon>Pseudomonadota</taxon>
        <taxon>Betaproteobacteria</taxon>
        <taxon>Burkholderiales</taxon>
        <taxon>Sphaerotilaceae</taxon>
        <taxon>Leptothrix</taxon>
    </lineage>
</organism>
<feature type="domain" description="Mechanosensitive ion channel MscS C-terminal" evidence="9">
    <location>
        <begin position="334"/>
        <end position="417"/>
    </location>
</feature>
<evidence type="ECO:0000256" key="6">
    <source>
        <dbReference type="ARBA" id="ARBA00023136"/>
    </source>
</evidence>
<protein>
    <submittedName>
        <fullName evidence="11">MscS Mechanosensitive ion channel</fullName>
    </submittedName>
</protein>
<dbReference type="eggNOG" id="COG3264">
    <property type="taxonomic scope" value="Bacteria"/>
</dbReference>
<evidence type="ECO:0000259" key="9">
    <source>
        <dbReference type="Pfam" id="PF21082"/>
    </source>
</evidence>
<sequence length="452" mass="47788">MLPTPPALDSLLAALTKPAALIELGVLATVLAVTAVLVYVMRSVARSVRAEAGRTAPLASIWFGDYLVDGVLFPSLALALAYLARQVLFLQGWPLAVFKLAIPVLLSLALIRLSVRVLTVAFPHSLFMRVAERTISWLAWGALVLWLTGVLPAFMDGLDEISWKLGAKPVTLRTLIEGTLSAGFVLMLALWVSAALEARLLDGVQGGQLSLRKAAANALRAFLMFVGLLVALSAVGIDLTALGVLGGALGVGIGFGLQKLAANYVSGFVILAERSLRIGDLVQVADFEGRITDITTRYTVIRAGNGREAIVPNETLITTTVQNLSLGDSRLLLTTRVSVAYGTDVAALCERICTTVGSIGRVLPDPAPTAHFVAFGADGLDLKITFWIADPDQGQGNVLSEVNLAILALLDRDGIEIPYPQRVLRILRETPAAAPRLAAGSNEALTDTNASG</sequence>
<dbReference type="PANTHER" id="PTHR30347:SF1">
    <property type="entry name" value="MECHANOSENSITIVE CHANNEL MSCK"/>
    <property type="match status" value="1"/>
</dbReference>
<dbReference type="InterPro" id="IPR052702">
    <property type="entry name" value="MscS-like_channel"/>
</dbReference>
<dbReference type="Gene3D" id="1.10.287.1260">
    <property type="match status" value="1"/>
</dbReference>
<dbReference type="RefSeq" id="WP_012348077.1">
    <property type="nucleotide sequence ID" value="NC_010524.1"/>
</dbReference>
<evidence type="ECO:0000256" key="4">
    <source>
        <dbReference type="ARBA" id="ARBA00022692"/>
    </source>
</evidence>
<evidence type="ECO:0000256" key="5">
    <source>
        <dbReference type="ARBA" id="ARBA00022989"/>
    </source>
</evidence>
<evidence type="ECO:0000256" key="1">
    <source>
        <dbReference type="ARBA" id="ARBA00004651"/>
    </source>
</evidence>
<dbReference type="GO" id="GO:0005886">
    <property type="term" value="C:plasma membrane"/>
    <property type="evidence" value="ECO:0007669"/>
    <property type="project" value="UniProtKB-SubCell"/>
</dbReference>
<feature type="domain" description="Mechanosensitive ion channel transmembrane helices 2/3" evidence="10">
    <location>
        <begin position="218"/>
        <end position="258"/>
    </location>
</feature>
<dbReference type="SUPFAM" id="SSF82861">
    <property type="entry name" value="Mechanosensitive channel protein MscS (YggB), transmembrane region"/>
    <property type="match status" value="1"/>
</dbReference>
<dbReference type="SUPFAM" id="SSF50182">
    <property type="entry name" value="Sm-like ribonucleoproteins"/>
    <property type="match status" value="1"/>
</dbReference>
<dbReference type="InterPro" id="IPR023408">
    <property type="entry name" value="MscS_beta-dom_sf"/>
</dbReference>
<feature type="transmembrane region" description="Helical" evidence="7">
    <location>
        <begin position="135"/>
        <end position="155"/>
    </location>
</feature>
<feature type="transmembrane region" description="Helical" evidence="7">
    <location>
        <begin position="96"/>
        <end position="115"/>
    </location>
</feature>
<feature type="domain" description="Mechanosensitive ion channel MscS" evidence="8">
    <location>
        <begin position="260"/>
        <end position="325"/>
    </location>
</feature>
<dbReference type="OrthoDB" id="9809206at2"/>
<evidence type="ECO:0000256" key="7">
    <source>
        <dbReference type="SAM" id="Phobius"/>
    </source>
</evidence>
<dbReference type="STRING" id="395495.Lcho_3066"/>
<evidence type="ECO:0000313" key="11">
    <source>
        <dbReference type="EMBL" id="ACB35326.1"/>
    </source>
</evidence>
<evidence type="ECO:0000256" key="3">
    <source>
        <dbReference type="ARBA" id="ARBA00022475"/>
    </source>
</evidence>
<dbReference type="KEGG" id="lch:Lcho_3066"/>
<keyword evidence="5 7" id="KW-1133">Transmembrane helix</keyword>
<feature type="transmembrane region" description="Helical" evidence="7">
    <location>
        <begin position="20"/>
        <end position="40"/>
    </location>
</feature>
<dbReference type="InterPro" id="IPR011066">
    <property type="entry name" value="MscS_channel_C_sf"/>
</dbReference>
<feature type="transmembrane region" description="Helical" evidence="7">
    <location>
        <begin position="175"/>
        <end position="196"/>
    </location>
</feature>
<comment type="similarity">
    <text evidence="2">Belongs to the MscS (TC 1.A.23) family.</text>
</comment>
<gene>
    <name evidence="11" type="ordered locus">Lcho_3066</name>
</gene>
<keyword evidence="3" id="KW-1003">Cell membrane</keyword>
<dbReference type="GO" id="GO:0008381">
    <property type="term" value="F:mechanosensitive monoatomic ion channel activity"/>
    <property type="evidence" value="ECO:0007669"/>
    <property type="project" value="UniProtKB-ARBA"/>
</dbReference>
<keyword evidence="6 7" id="KW-0472">Membrane</keyword>
<dbReference type="PANTHER" id="PTHR30347">
    <property type="entry name" value="POTASSIUM CHANNEL RELATED"/>
    <property type="match status" value="1"/>
</dbReference>
<evidence type="ECO:0000259" key="8">
    <source>
        <dbReference type="Pfam" id="PF00924"/>
    </source>
</evidence>
<dbReference type="InterPro" id="IPR011014">
    <property type="entry name" value="MscS_channel_TM-2"/>
</dbReference>
<dbReference type="InterPro" id="IPR006685">
    <property type="entry name" value="MscS_channel_2nd"/>
</dbReference>
<dbReference type="HOGENOM" id="CLU_037945_9_0_4"/>
<evidence type="ECO:0000256" key="2">
    <source>
        <dbReference type="ARBA" id="ARBA00008017"/>
    </source>
</evidence>
<dbReference type="Pfam" id="PF21088">
    <property type="entry name" value="MS_channel_1st"/>
    <property type="match status" value="1"/>
</dbReference>